<dbReference type="InterPro" id="IPR028889">
    <property type="entry name" value="USP"/>
</dbReference>
<evidence type="ECO:0000256" key="1">
    <source>
        <dbReference type="ARBA" id="ARBA00000707"/>
    </source>
</evidence>
<evidence type="ECO:0000256" key="5">
    <source>
        <dbReference type="ARBA" id="ARBA00022801"/>
    </source>
</evidence>
<dbReference type="PROSITE" id="PS51283">
    <property type="entry name" value="DUSP"/>
    <property type="match status" value="1"/>
</dbReference>
<feature type="region of interest" description="Disordered" evidence="8">
    <location>
        <begin position="875"/>
        <end position="904"/>
    </location>
</feature>
<keyword evidence="5 7" id="KW-0378">Hydrolase</keyword>
<dbReference type="Gene3D" id="3.10.20.90">
    <property type="entry name" value="Phosphatidylinositol 3-kinase Catalytic Subunit, Chain A, domain 1"/>
    <property type="match status" value="1"/>
</dbReference>
<evidence type="ECO:0000256" key="8">
    <source>
        <dbReference type="SAM" id="MobiDB-lite"/>
    </source>
</evidence>
<evidence type="ECO:0000259" key="10">
    <source>
        <dbReference type="PROSITE" id="PS51283"/>
    </source>
</evidence>
<dbReference type="Pfam" id="PF06337">
    <property type="entry name" value="DUSP"/>
    <property type="match status" value="1"/>
</dbReference>
<name>A0ABM1BL48_LIMPO</name>
<dbReference type="InterPro" id="IPR001394">
    <property type="entry name" value="Peptidase_C19_UCH"/>
</dbReference>
<dbReference type="PANTHER" id="PTHR21646:SF24">
    <property type="entry name" value="UBIQUITIN CARBOXYL-TERMINAL HYDROLASE"/>
    <property type="match status" value="1"/>
</dbReference>
<dbReference type="PROSITE" id="PS50235">
    <property type="entry name" value="USP_3"/>
    <property type="match status" value="1"/>
</dbReference>
<dbReference type="InterPro" id="IPR028135">
    <property type="entry name" value="Ub_USP-typ"/>
</dbReference>
<keyword evidence="6 7" id="KW-0788">Thiol protease</keyword>
<dbReference type="Gene3D" id="3.90.70.10">
    <property type="entry name" value="Cysteine proteinases"/>
    <property type="match status" value="2"/>
</dbReference>
<evidence type="ECO:0000313" key="12">
    <source>
        <dbReference type="RefSeq" id="XP_013784175.1"/>
    </source>
</evidence>
<feature type="compositionally biased region" description="Acidic residues" evidence="8">
    <location>
        <begin position="895"/>
        <end position="904"/>
    </location>
</feature>
<dbReference type="InterPro" id="IPR035927">
    <property type="entry name" value="DUSP-like_sf"/>
</dbReference>
<reference evidence="12" key="1">
    <citation type="submission" date="2025-08" db="UniProtKB">
        <authorList>
            <consortium name="RefSeq"/>
        </authorList>
    </citation>
    <scope>IDENTIFICATION</scope>
    <source>
        <tissue evidence="12">Muscle</tissue>
    </source>
</reference>
<evidence type="ECO:0000256" key="4">
    <source>
        <dbReference type="ARBA" id="ARBA00022786"/>
    </source>
</evidence>
<evidence type="ECO:0000256" key="2">
    <source>
        <dbReference type="ARBA" id="ARBA00009085"/>
    </source>
</evidence>
<evidence type="ECO:0000256" key="7">
    <source>
        <dbReference type="RuleBase" id="RU366025"/>
    </source>
</evidence>
<dbReference type="Pfam" id="PF14836">
    <property type="entry name" value="Ubiquitin_3"/>
    <property type="match status" value="1"/>
</dbReference>
<dbReference type="PROSITE" id="PS00972">
    <property type="entry name" value="USP_1"/>
    <property type="match status" value="1"/>
</dbReference>
<evidence type="ECO:0000256" key="6">
    <source>
        <dbReference type="ARBA" id="ARBA00022807"/>
    </source>
</evidence>
<feature type="domain" description="DUSP" evidence="10">
    <location>
        <begin position="19"/>
        <end position="130"/>
    </location>
</feature>
<comment type="similarity">
    <text evidence="2 7">Belongs to the peptidase C19 family.</text>
</comment>
<gene>
    <name evidence="12" type="primary">LOC106468303</name>
</gene>
<dbReference type="InterPro" id="IPR050185">
    <property type="entry name" value="Ub_carboxyl-term_hydrolase"/>
</dbReference>
<comment type="catalytic activity">
    <reaction evidence="1 7">
        <text>Thiol-dependent hydrolysis of ester, thioester, amide, peptide and isopeptide bonds formed by the C-terminal Gly of ubiquitin (a 76-residue protein attached to proteins as an intracellular targeting signal).</text>
        <dbReference type="EC" id="3.4.19.12"/>
    </reaction>
</comment>
<protein>
    <recommendedName>
        <fullName evidence="7">Ubiquitin carboxyl-terminal hydrolase</fullName>
        <ecNumber evidence="7">3.4.19.12</ecNumber>
    </recommendedName>
</protein>
<evidence type="ECO:0000313" key="11">
    <source>
        <dbReference type="Proteomes" id="UP000694941"/>
    </source>
</evidence>
<dbReference type="Gene3D" id="3.30.2230.10">
    <property type="entry name" value="DUSP-like"/>
    <property type="match status" value="1"/>
</dbReference>
<dbReference type="InterPro" id="IPR006615">
    <property type="entry name" value="Pept_C19_DUSP"/>
</dbReference>
<dbReference type="InterPro" id="IPR018200">
    <property type="entry name" value="USP_CS"/>
</dbReference>
<dbReference type="Proteomes" id="UP000694941">
    <property type="component" value="Unplaced"/>
</dbReference>
<feature type="region of interest" description="Disordered" evidence="8">
    <location>
        <begin position="625"/>
        <end position="647"/>
    </location>
</feature>
<dbReference type="PROSITE" id="PS00973">
    <property type="entry name" value="USP_2"/>
    <property type="match status" value="1"/>
</dbReference>
<sequence>MAENGLKIKLNHQLEGEVPDLETQRNKISECLGKPLKKGDTWYLIDSQWFKQWKKFVGYDDSDVSSVKEDEVHPGPIDNSALYKEDGSGELKDRMMDEMEYVLLPQEGWNLLHSWYTLAPGQEPIARKVVEYGMFMKQCKVEVYLMELKLCENSNLEHCISHKFSKDDTVGYIEKVMKRLFDIPENKETRMWIKSNSNTYDYLSSKDTAIEDSIICQGQVLVIEKQNDDGTWPRQLKRTTRSYGTVSGINFHSYDYNSGGMGKVQPGLCGLSNLGNTCFMNSALQCMSNTPPLTEYFLKGKYWDELNVNNPLGMKGEIAKSYGELMKTIWSGQFTYTIPRCFKLAVGRFAPQFSGYQQQDCQELMAFLLDGLHEDLNRVKKKPYIEVKDADGRPDEVVAKEAWENYLKRNNSIIVDIFHGLLKSTLVCPVCSKVSVTFDPSCYLSLPLPVRKERQIEIFLVKLDASKRILQMKVTVPKMGCVQDLCEAVAKLADVQADRLVVTSVYNHRFHKIFQGDEGLSNILEQEKMFVYEVAFTKNSNYIVLPVCMRDKRLKTGMSNYAVTLFGHPLLVSVPRYDCTYELLYNTILRNIFRYVRQPNSSEKWWIENNRKGFNGEVEMSIEDNSDNDQLRYNPENLDDSDTEERRTRPPNLFTIVQVNPYANVEVEKLKDDGKPLKLLDHTYFAIDWHPMAKEKFYDEKEANEYVIHESVNTKFSQKRQVIQLSDCLKLFMTTEKLGAKDPWYCPECKKHQQATKKFDLWSLPQVLIIHLKRFSYNRYWRDKIDTLVDFPVRGLDMTNYAIDPHHGPATYDLIAVANHFGGMGGGHYTAYAKNKETQQWYYFDDSSVSSASEENVVSKAAYVLFYLKKPGTETNPSRKEGTLVTSQNGQSLSNEEDYNMDIH</sequence>
<keyword evidence="4 7" id="KW-0833">Ubl conjugation pathway</keyword>
<accession>A0ABM1BL48</accession>
<evidence type="ECO:0000256" key="3">
    <source>
        <dbReference type="ARBA" id="ARBA00022670"/>
    </source>
</evidence>
<dbReference type="Pfam" id="PF00443">
    <property type="entry name" value="UCH"/>
    <property type="match status" value="1"/>
</dbReference>
<feature type="compositionally biased region" description="Polar residues" evidence="8">
    <location>
        <begin position="884"/>
        <end position="894"/>
    </location>
</feature>
<dbReference type="SUPFAM" id="SSF54001">
    <property type="entry name" value="Cysteine proteinases"/>
    <property type="match status" value="1"/>
</dbReference>
<feature type="domain" description="USP" evidence="9">
    <location>
        <begin position="269"/>
        <end position="870"/>
    </location>
</feature>
<keyword evidence="11" id="KW-1185">Reference proteome</keyword>
<dbReference type="CDD" id="cd02674">
    <property type="entry name" value="Peptidase_C19R"/>
    <property type="match status" value="1"/>
</dbReference>
<dbReference type="PANTHER" id="PTHR21646">
    <property type="entry name" value="UBIQUITIN CARBOXYL-TERMINAL HYDROLASE"/>
    <property type="match status" value="1"/>
</dbReference>
<dbReference type="InterPro" id="IPR038765">
    <property type="entry name" value="Papain-like_cys_pep_sf"/>
</dbReference>
<keyword evidence="3 7" id="KW-0645">Protease</keyword>
<dbReference type="RefSeq" id="XP_013784175.1">
    <property type="nucleotide sequence ID" value="XM_013928721.2"/>
</dbReference>
<dbReference type="SMART" id="SM00695">
    <property type="entry name" value="DUSP"/>
    <property type="match status" value="1"/>
</dbReference>
<organism evidence="11 12">
    <name type="scientific">Limulus polyphemus</name>
    <name type="common">Atlantic horseshoe crab</name>
    <dbReference type="NCBI Taxonomy" id="6850"/>
    <lineage>
        <taxon>Eukaryota</taxon>
        <taxon>Metazoa</taxon>
        <taxon>Ecdysozoa</taxon>
        <taxon>Arthropoda</taxon>
        <taxon>Chelicerata</taxon>
        <taxon>Merostomata</taxon>
        <taxon>Xiphosura</taxon>
        <taxon>Limulidae</taxon>
        <taxon>Limulus</taxon>
    </lineage>
</organism>
<evidence type="ECO:0000259" key="9">
    <source>
        <dbReference type="PROSITE" id="PS50235"/>
    </source>
</evidence>
<dbReference type="SUPFAM" id="SSF143791">
    <property type="entry name" value="DUSP-like"/>
    <property type="match status" value="1"/>
</dbReference>
<proteinExistence type="inferred from homology"/>
<dbReference type="EC" id="3.4.19.12" evidence="7"/>
<dbReference type="GeneID" id="106468303"/>